<dbReference type="EMBL" id="CP133659">
    <property type="protein sequence ID" value="WMW65209.1"/>
    <property type="molecule type" value="Genomic_DNA"/>
</dbReference>
<dbReference type="PROSITE" id="PS51379">
    <property type="entry name" value="4FE4S_FER_2"/>
    <property type="match status" value="2"/>
</dbReference>
<keyword evidence="5" id="KW-0411">Iron-sulfur</keyword>
<evidence type="ECO:0000313" key="9">
    <source>
        <dbReference type="Proteomes" id="UP001180616"/>
    </source>
</evidence>
<proteinExistence type="predicted"/>
<feature type="domain" description="4Fe-4S ferredoxin-type" evidence="7">
    <location>
        <begin position="68"/>
        <end position="98"/>
    </location>
</feature>
<dbReference type="PROSITE" id="PS00198">
    <property type="entry name" value="4FE4S_FER_1"/>
    <property type="match status" value="2"/>
</dbReference>
<protein>
    <submittedName>
        <fullName evidence="8">(Fe-S)-binding protein</fullName>
    </submittedName>
</protein>
<dbReference type="PANTHER" id="PTHR32479:SF19">
    <property type="entry name" value="ANAEROBIC GLYCEROL-3-PHOSPHATE DEHYDROGENASE SUBUNIT C"/>
    <property type="match status" value="1"/>
</dbReference>
<dbReference type="InterPro" id="IPR017900">
    <property type="entry name" value="4Fe4S_Fe_S_CS"/>
</dbReference>
<dbReference type="Proteomes" id="UP001180616">
    <property type="component" value="Chromosome"/>
</dbReference>
<evidence type="ECO:0000256" key="5">
    <source>
        <dbReference type="ARBA" id="ARBA00023014"/>
    </source>
</evidence>
<evidence type="ECO:0000256" key="1">
    <source>
        <dbReference type="ARBA" id="ARBA00022485"/>
    </source>
</evidence>
<feature type="compositionally biased region" description="Basic residues" evidence="6">
    <location>
        <begin position="424"/>
        <end position="433"/>
    </location>
</feature>
<feature type="domain" description="4Fe-4S ferredoxin-type" evidence="7">
    <location>
        <begin position="17"/>
        <end position="46"/>
    </location>
</feature>
<accession>A0ABY9R164</accession>
<keyword evidence="2" id="KW-0479">Metal-binding</keyword>
<evidence type="ECO:0000256" key="3">
    <source>
        <dbReference type="ARBA" id="ARBA00022737"/>
    </source>
</evidence>
<keyword evidence="3" id="KW-0677">Repeat</keyword>
<feature type="region of interest" description="Disordered" evidence="6">
    <location>
        <begin position="401"/>
        <end position="433"/>
    </location>
</feature>
<dbReference type="SUPFAM" id="SSF46548">
    <property type="entry name" value="alpha-helical ferredoxin"/>
    <property type="match status" value="1"/>
</dbReference>
<keyword evidence="1" id="KW-0004">4Fe-4S</keyword>
<dbReference type="PANTHER" id="PTHR32479">
    <property type="entry name" value="GLYCOLATE OXIDASE IRON-SULFUR SUBUNIT"/>
    <property type="match status" value="1"/>
</dbReference>
<sequence length="433" mass="45766">MSTDTTSKSTTNGGTPGDTTGQPRACLLCGQCTAVCPAFLTTGQEELSPRAKHLVFAALRDEPGRLGLKPARELADRCLSCGRCAAICPQGLSVPHALAALRARHPNWQQWLWKQWIEHGRLLWPALAQMTRVVPGAVVPEGVQHMLRSAAAMLPPPPPAPWIVAEPVTQETTQGATRGEAARPPAMLFSGCTARRIRPRWKDTARALLRWLGHPAPAQGDEESFTCCGSTPEHAGIPDAAASARARNLDAWRAAGRPLLITFCATCHHGLSEYPGHADLDWQDGEREAWSEALRPLSTLWGSAAFRVTADAPAQPEADAPAPVRYHQPCHRKGTDPDAVWLRSLLGSRMRPPGGVNCCGMGGVLQLAAPDLSRTVANACWSALLPERAAASIAAASPASVPASASGAASAPASATSTATAPLAHHRPRTSPC</sequence>
<name>A0ABY9R164_9BACT</name>
<keyword evidence="9" id="KW-1185">Reference proteome</keyword>
<gene>
    <name evidence="8" type="ORF">KPS_003319</name>
</gene>
<dbReference type="RefSeq" id="WP_309541240.1">
    <property type="nucleotide sequence ID" value="NZ_CP133659.1"/>
</dbReference>
<evidence type="ECO:0000256" key="2">
    <source>
        <dbReference type="ARBA" id="ARBA00022723"/>
    </source>
</evidence>
<evidence type="ECO:0000256" key="6">
    <source>
        <dbReference type="SAM" id="MobiDB-lite"/>
    </source>
</evidence>
<evidence type="ECO:0000313" key="8">
    <source>
        <dbReference type="EMBL" id="WMW65209.1"/>
    </source>
</evidence>
<dbReference type="Pfam" id="PF13183">
    <property type="entry name" value="Fer4_8"/>
    <property type="match status" value="1"/>
</dbReference>
<keyword evidence="4" id="KW-0408">Iron</keyword>
<dbReference type="InterPro" id="IPR004017">
    <property type="entry name" value="Cys_rich_dom"/>
</dbReference>
<dbReference type="Pfam" id="PF02754">
    <property type="entry name" value="CCG"/>
    <property type="match status" value="1"/>
</dbReference>
<evidence type="ECO:0000256" key="4">
    <source>
        <dbReference type="ARBA" id="ARBA00023004"/>
    </source>
</evidence>
<feature type="compositionally biased region" description="Low complexity" evidence="6">
    <location>
        <begin position="401"/>
        <end position="423"/>
    </location>
</feature>
<reference evidence="8" key="1">
    <citation type="submission" date="2023-09" db="EMBL/GenBank/DDBJ databases">
        <authorList>
            <consortium name="CW5 consortium"/>
            <person name="Lu C.-W."/>
        </authorList>
    </citation>
    <scope>NUCLEOTIDE SEQUENCE</scope>
    <source>
        <strain evidence="8">KPS</strain>
    </source>
</reference>
<dbReference type="Gene3D" id="1.10.1060.10">
    <property type="entry name" value="Alpha-helical ferredoxin"/>
    <property type="match status" value="1"/>
</dbReference>
<organism evidence="8 9">
    <name type="scientific">Nitratidesulfovibrio liaohensis</name>
    <dbReference type="NCBI Taxonomy" id="2604158"/>
    <lineage>
        <taxon>Bacteria</taxon>
        <taxon>Pseudomonadati</taxon>
        <taxon>Thermodesulfobacteriota</taxon>
        <taxon>Desulfovibrionia</taxon>
        <taxon>Desulfovibrionales</taxon>
        <taxon>Desulfovibrionaceae</taxon>
        <taxon>Nitratidesulfovibrio</taxon>
    </lineage>
</organism>
<dbReference type="InterPro" id="IPR017896">
    <property type="entry name" value="4Fe4S_Fe-S-bd"/>
</dbReference>
<dbReference type="InterPro" id="IPR009051">
    <property type="entry name" value="Helical_ferredxn"/>
</dbReference>
<evidence type="ECO:0000259" key="7">
    <source>
        <dbReference type="PROSITE" id="PS51379"/>
    </source>
</evidence>